<evidence type="ECO:0000313" key="2">
    <source>
        <dbReference type="Proteomes" id="UP001571581"/>
    </source>
</evidence>
<dbReference type="RefSeq" id="WP_372582736.1">
    <property type="nucleotide sequence ID" value="NZ_JBGORW010000004.1"/>
</dbReference>
<evidence type="ECO:0000313" key="1">
    <source>
        <dbReference type="EMBL" id="MFA3799462.1"/>
    </source>
</evidence>
<sequence>MCDKCSEIILVFEKYKAKKEYGNMIKEVCKLIVSKIEQNEMEIYAADCPIEKIMETVEKEEHYTICTYLKCLKCKNYYFFGICIRGEPVYKKIENINREKIDSLIW</sequence>
<name>A0ABV4S6D1_9FUSO</name>
<gene>
    <name evidence="1" type="ORF">ACEG17_04595</name>
</gene>
<organism evidence="1 2">
    <name type="scientific">Leptotrichia hongkongensis</name>
    <dbReference type="NCBI Taxonomy" id="554406"/>
    <lineage>
        <taxon>Bacteria</taxon>
        <taxon>Fusobacteriati</taxon>
        <taxon>Fusobacteriota</taxon>
        <taxon>Fusobacteriia</taxon>
        <taxon>Fusobacteriales</taxon>
        <taxon>Leptotrichiaceae</taxon>
        <taxon>Leptotrichia</taxon>
    </lineage>
</organism>
<comment type="caution">
    <text evidence="1">The sequence shown here is derived from an EMBL/GenBank/DDBJ whole genome shotgun (WGS) entry which is preliminary data.</text>
</comment>
<dbReference type="Proteomes" id="UP001571581">
    <property type="component" value="Unassembled WGS sequence"/>
</dbReference>
<keyword evidence="2" id="KW-1185">Reference proteome</keyword>
<reference evidence="1 2" key="1">
    <citation type="submission" date="2024-07" db="EMBL/GenBank/DDBJ databases">
        <authorList>
            <person name="Li X.-J."/>
            <person name="Wang X."/>
        </authorList>
    </citation>
    <scope>NUCLEOTIDE SEQUENCE [LARGE SCALE GENOMIC DNA]</scope>
    <source>
        <strain evidence="1 2">DSM 23441</strain>
    </source>
</reference>
<proteinExistence type="predicted"/>
<dbReference type="EMBL" id="JBGORW010000004">
    <property type="protein sequence ID" value="MFA3799462.1"/>
    <property type="molecule type" value="Genomic_DNA"/>
</dbReference>
<accession>A0ABV4S6D1</accession>
<protein>
    <submittedName>
        <fullName evidence="1">Uncharacterized protein</fullName>
    </submittedName>
</protein>